<reference evidence="4" key="1">
    <citation type="submission" date="2019-10" db="EMBL/GenBank/DDBJ databases">
        <title>Lacipirellula parvula gen. nov., sp. nov., representing a lineage of planctomycetes widespread in freshwater anoxic habitats, and description of the family Lacipirellulaceae.</title>
        <authorList>
            <person name="Dedysh S.N."/>
            <person name="Kulichevskaya I.S."/>
            <person name="Beletsky A.V."/>
            <person name="Rakitin A.L."/>
            <person name="Mardanov A.V."/>
            <person name="Ivanova A.A."/>
            <person name="Saltykova V.X."/>
            <person name="Rijpstra W.I.C."/>
            <person name="Sinninghe Damste J.S."/>
            <person name="Ravin N.V."/>
        </authorList>
    </citation>
    <scope>NUCLEOTIDE SEQUENCE [LARGE SCALE GENOMIC DNA]</scope>
    <source>
        <strain evidence="4">PX69</strain>
    </source>
</reference>
<dbReference type="KEGG" id="lpav:PLANPX_3552"/>
<evidence type="ECO:0000256" key="1">
    <source>
        <dbReference type="SAM" id="SignalP"/>
    </source>
</evidence>
<dbReference type="EMBL" id="AP021861">
    <property type="protein sequence ID" value="BBO33940.1"/>
    <property type="molecule type" value="Genomic_DNA"/>
</dbReference>
<dbReference type="InterPro" id="IPR011464">
    <property type="entry name" value="DUF1570"/>
</dbReference>
<accession>A0A5K7XB23</accession>
<dbReference type="RefSeq" id="WP_152099609.1">
    <property type="nucleotide sequence ID" value="NZ_AP021861.1"/>
</dbReference>
<evidence type="ECO:0000259" key="2">
    <source>
        <dbReference type="Pfam" id="PF07607"/>
    </source>
</evidence>
<protein>
    <recommendedName>
        <fullName evidence="2">DUF1570 domain-containing protein</fullName>
    </recommendedName>
</protein>
<gene>
    <name evidence="3" type="ORF">PLANPX_3552</name>
</gene>
<proteinExistence type="predicted"/>
<evidence type="ECO:0000313" key="3">
    <source>
        <dbReference type="EMBL" id="BBO33940.1"/>
    </source>
</evidence>
<dbReference type="Pfam" id="PF07607">
    <property type="entry name" value="DUF1570"/>
    <property type="match status" value="1"/>
</dbReference>
<dbReference type="Proteomes" id="UP000326837">
    <property type="component" value="Chromosome"/>
</dbReference>
<dbReference type="PROSITE" id="PS51318">
    <property type="entry name" value="TAT"/>
    <property type="match status" value="1"/>
</dbReference>
<feature type="signal peptide" evidence="1">
    <location>
        <begin position="1"/>
        <end position="26"/>
    </location>
</feature>
<keyword evidence="1" id="KW-0732">Signal</keyword>
<organism evidence="3 4">
    <name type="scientific">Lacipirellula parvula</name>
    <dbReference type="NCBI Taxonomy" id="2650471"/>
    <lineage>
        <taxon>Bacteria</taxon>
        <taxon>Pseudomonadati</taxon>
        <taxon>Planctomycetota</taxon>
        <taxon>Planctomycetia</taxon>
        <taxon>Pirellulales</taxon>
        <taxon>Lacipirellulaceae</taxon>
        <taxon>Lacipirellula</taxon>
    </lineage>
</organism>
<name>A0A5K7XB23_9BACT</name>
<dbReference type="InterPro" id="IPR006311">
    <property type="entry name" value="TAT_signal"/>
</dbReference>
<feature type="domain" description="DUF1570" evidence="2">
    <location>
        <begin position="131"/>
        <end position="216"/>
    </location>
</feature>
<keyword evidence="4" id="KW-1185">Reference proteome</keyword>
<evidence type="ECO:0000313" key="4">
    <source>
        <dbReference type="Proteomes" id="UP000326837"/>
    </source>
</evidence>
<sequence>MTSGLSRRRFLQAALAATIATPLARAAEKSEGWADRRVYGPFVCTSAFPLQSLEGVFAELARLESELHRTLAVPSARQTVDVFLLADEASHRKFLAQLYPQVPYRRALYVRRGGRGAVYAYQHAELPVDLRHESTHALLHATLPEVPLWLDEGLAEYFEMPEESRPHGHPHLALVRWNLRLGMRRTVEDLEDRQEVGEMGSFEYRFAWSWVHFMLHGPAAAHRTLVEYLADIRRGDHVGPLSARLRTAVPDLDERMERHFSNWRPTTSLVAHRSAPISG</sequence>
<feature type="chain" id="PRO_5024951942" description="DUF1570 domain-containing protein" evidence="1">
    <location>
        <begin position="27"/>
        <end position="279"/>
    </location>
</feature>
<dbReference type="AlphaFoldDB" id="A0A5K7XB23"/>